<protein>
    <submittedName>
        <fullName evidence="1">Bifunctional (P)ppGpp synthase/hydrolase SpoT</fullName>
    </submittedName>
</protein>
<evidence type="ECO:0000313" key="1">
    <source>
        <dbReference type="EMBL" id="VTN12634.1"/>
    </source>
</evidence>
<organism evidence="1 2">
    <name type="scientific">Raoultella terrigena</name>
    <name type="common">Klebsiella terrigena</name>
    <dbReference type="NCBI Taxonomy" id="577"/>
    <lineage>
        <taxon>Bacteria</taxon>
        <taxon>Pseudomonadati</taxon>
        <taxon>Pseudomonadota</taxon>
        <taxon>Gammaproteobacteria</taxon>
        <taxon>Enterobacterales</taxon>
        <taxon>Enterobacteriaceae</taxon>
        <taxon>Klebsiella/Raoultella group</taxon>
        <taxon>Raoultella</taxon>
    </lineage>
</organism>
<reference evidence="1 2" key="1">
    <citation type="submission" date="2019-04" db="EMBL/GenBank/DDBJ databases">
        <authorList>
            <consortium name="Pathogen Informatics"/>
        </authorList>
    </citation>
    <scope>NUCLEOTIDE SEQUENCE [LARGE SCALE GENOMIC DNA]</scope>
    <source>
        <strain evidence="1 2">NCTC9185</strain>
    </source>
</reference>
<dbReference type="GO" id="GO:0016787">
    <property type="term" value="F:hydrolase activity"/>
    <property type="evidence" value="ECO:0007669"/>
    <property type="project" value="UniProtKB-KW"/>
</dbReference>
<gene>
    <name evidence="1" type="primary">spoT_4</name>
    <name evidence="1" type="ORF">NCTC9185_04617</name>
</gene>
<dbReference type="AlphaFoldDB" id="A0A4V6J280"/>
<sequence>MYSAFIRLTARDRVHLANIMRKIRVMPDVIKVTRNRN</sequence>
<dbReference type="EMBL" id="CABDVU010000001">
    <property type="protein sequence ID" value="VTN12634.1"/>
    <property type="molecule type" value="Genomic_DNA"/>
</dbReference>
<evidence type="ECO:0000313" key="2">
    <source>
        <dbReference type="Proteomes" id="UP000339249"/>
    </source>
</evidence>
<dbReference type="Proteomes" id="UP000339249">
    <property type="component" value="Unassembled WGS sequence"/>
</dbReference>
<keyword evidence="1" id="KW-0378">Hydrolase</keyword>
<name>A0A4V6J280_RAOTE</name>
<accession>A0A4V6J280</accession>
<proteinExistence type="predicted"/>